<comment type="cofactor">
    <cofactor evidence="1">
        <name>Fe(2+)</name>
        <dbReference type="ChEBI" id="CHEBI:29033"/>
    </cofactor>
</comment>
<evidence type="ECO:0000313" key="2">
    <source>
        <dbReference type="EMBL" id="KAK7088614.1"/>
    </source>
</evidence>
<sequence>MADAAPCGCKGIRSCLICETERSLNAPPKEEPFQQTVCTYCIQCCTAYEETTSKHPDHHGNSFSFKGISVIPDFVSPEEEEHLVSHIYKSPFVVSQSGRQKQDYGPKVNFKKKKLRADKFTGLPIYSKFLYDRMQGLQELKDFLPVELCNLEYSSDRGAAIDPHFDDFWLWGERLVTLNLLSDSVLSFTNDSLRNVEVQVPLPRRSLIVVSKDARNVWKHSIHRHHISGKRLAITLRELTPEFLEGGDREVEGKNLLEVALTFQGSSVAES</sequence>
<dbReference type="GO" id="GO:0070988">
    <property type="term" value="P:demethylation"/>
    <property type="evidence" value="ECO:0007669"/>
    <property type="project" value="InterPro"/>
</dbReference>
<gene>
    <name evidence="2" type="ORF">V1264_022517</name>
</gene>
<dbReference type="InterPro" id="IPR037151">
    <property type="entry name" value="AlkB-like_sf"/>
</dbReference>
<evidence type="ECO:0008006" key="4">
    <source>
        <dbReference type="Google" id="ProtNLM"/>
    </source>
</evidence>
<dbReference type="FunFam" id="2.60.120.590:FF:000019">
    <property type="entry name" value="DNA N6-methyl adenine demethylase"/>
    <property type="match status" value="1"/>
</dbReference>
<keyword evidence="3" id="KW-1185">Reference proteome</keyword>
<dbReference type="Proteomes" id="UP001374579">
    <property type="component" value="Unassembled WGS sequence"/>
</dbReference>
<name>A0AAN9AKT3_9CAEN</name>
<protein>
    <recommendedName>
        <fullName evidence="4">Fe2OG dioxygenase domain-containing protein</fullName>
    </recommendedName>
</protein>
<dbReference type="InterPro" id="IPR032857">
    <property type="entry name" value="ALKBH4"/>
</dbReference>
<dbReference type="PANTHER" id="PTHR12463">
    <property type="entry name" value="OXYGENASE-RELATED"/>
    <property type="match status" value="1"/>
</dbReference>
<comment type="caution">
    <text evidence="2">The sequence shown here is derived from an EMBL/GenBank/DDBJ whole genome shotgun (WGS) entry which is preliminary data.</text>
</comment>
<evidence type="ECO:0000313" key="3">
    <source>
        <dbReference type="Proteomes" id="UP001374579"/>
    </source>
</evidence>
<dbReference type="GO" id="GO:0032451">
    <property type="term" value="F:demethylase activity"/>
    <property type="evidence" value="ECO:0007669"/>
    <property type="project" value="TreeGrafter"/>
</dbReference>
<dbReference type="GO" id="GO:0016491">
    <property type="term" value="F:oxidoreductase activity"/>
    <property type="evidence" value="ECO:0007669"/>
    <property type="project" value="TreeGrafter"/>
</dbReference>
<dbReference type="EMBL" id="JBAMIC010004070">
    <property type="protein sequence ID" value="KAK7088614.1"/>
    <property type="molecule type" value="Genomic_DNA"/>
</dbReference>
<organism evidence="2 3">
    <name type="scientific">Littorina saxatilis</name>
    <dbReference type="NCBI Taxonomy" id="31220"/>
    <lineage>
        <taxon>Eukaryota</taxon>
        <taxon>Metazoa</taxon>
        <taxon>Spiralia</taxon>
        <taxon>Lophotrochozoa</taxon>
        <taxon>Mollusca</taxon>
        <taxon>Gastropoda</taxon>
        <taxon>Caenogastropoda</taxon>
        <taxon>Littorinimorpha</taxon>
        <taxon>Littorinoidea</taxon>
        <taxon>Littorinidae</taxon>
        <taxon>Littorina</taxon>
    </lineage>
</organism>
<dbReference type="PANTHER" id="PTHR12463:SF0">
    <property type="entry name" value="ALPHA-KETOGLUTARATE-DEPENDENT DIOXYGENASE ALKB HOMOLOG 4"/>
    <property type="match status" value="1"/>
</dbReference>
<dbReference type="SUPFAM" id="SSF51197">
    <property type="entry name" value="Clavaminate synthase-like"/>
    <property type="match status" value="1"/>
</dbReference>
<dbReference type="AlphaFoldDB" id="A0AAN9AKT3"/>
<reference evidence="2 3" key="1">
    <citation type="submission" date="2024-02" db="EMBL/GenBank/DDBJ databases">
        <title>Chromosome-scale genome assembly of the rough periwinkle Littorina saxatilis.</title>
        <authorList>
            <person name="De Jode A."/>
            <person name="Faria R."/>
            <person name="Formenti G."/>
            <person name="Sims Y."/>
            <person name="Smith T.P."/>
            <person name="Tracey A."/>
            <person name="Wood J.M.D."/>
            <person name="Zagrodzka Z.B."/>
            <person name="Johannesson K."/>
            <person name="Butlin R.K."/>
            <person name="Leder E.H."/>
        </authorList>
    </citation>
    <scope>NUCLEOTIDE SEQUENCE [LARGE SCALE GENOMIC DNA]</scope>
    <source>
        <strain evidence="2">Snail1</strain>
        <tissue evidence="2">Muscle</tissue>
    </source>
</reference>
<evidence type="ECO:0000256" key="1">
    <source>
        <dbReference type="ARBA" id="ARBA00001954"/>
    </source>
</evidence>
<dbReference type="Gene3D" id="2.60.120.590">
    <property type="entry name" value="Alpha-ketoglutarate-dependent dioxygenase AlkB-like"/>
    <property type="match status" value="1"/>
</dbReference>
<proteinExistence type="predicted"/>
<accession>A0AAN9AKT3</accession>